<evidence type="ECO:0000259" key="2">
    <source>
        <dbReference type="Pfam" id="PF17813"/>
    </source>
</evidence>
<feature type="region of interest" description="Disordered" evidence="1">
    <location>
        <begin position="1"/>
        <end position="26"/>
    </location>
</feature>
<name>A0A238BJ88_9BILA</name>
<sequence length="195" mass="20889">MKGGVTVCAGPGQARQADGSADSRGMEDGEIGGHHLWAEWETVLGLSWHGAPPATVPGGLLTWLREFSGIQVQYRLQPSSANCSALGMVTSAEDTSGTLFVNDTEALQRPECSQLQYTVVAAEKPTRQQAQALLLVTVEGMCECPAAGRVRVDGAWQSLGLFLQRGAVLYPVTDQWAFLSLLCKTRRQRTAALEG</sequence>
<proteinExistence type="predicted"/>
<reference evidence="3 4" key="1">
    <citation type="submission" date="2015-12" db="EMBL/GenBank/DDBJ databases">
        <title>Draft genome of the nematode, Onchocerca flexuosa.</title>
        <authorList>
            <person name="Mitreva M."/>
        </authorList>
    </citation>
    <scope>NUCLEOTIDE SEQUENCE [LARGE SCALE GENOMIC DNA]</scope>
    <source>
        <strain evidence="3">Red Deer</strain>
    </source>
</reference>
<dbReference type="EMBL" id="KZ271122">
    <property type="protein sequence ID" value="OZC05451.1"/>
    <property type="molecule type" value="Genomic_DNA"/>
</dbReference>
<evidence type="ECO:0000313" key="3">
    <source>
        <dbReference type="EMBL" id="OZC05451.1"/>
    </source>
</evidence>
<protein>
    <recommendedName>
        <fullName evidence="2">RET cadherin-like domain-containing protein</fullName>
    </recommendedName>
</protein>
<evidence type="ECO:0000313" key="4">
    <source>
        <dbReference type="Proteomes" id="UP000242913"/>
    </source>
</evidence>
<accession>A0A238BJ88</accession>
<dbReference type="Proteomes" id="UP000242913">
    <property type="component" value="Unassembled WGS sequence"/>
</dbReference>
<dbReference type="OrthoDB" id="4062651at2759"/>
<feature type="domain" description="RET cadherin-like" evidence="2">
    <location>
        <begin position="65"/>
        <end position="140"/>
    </location>
</feature>
<dbReference type="InterPro" id="IPR041317">
    <property type="entry name" value="RET_CLD4"/>
</dbReference>
<dbReference type="AlphaFoldDB" id="A0A238BJ88"/>
<evidence type="ECO:0000256" key="1">
    <source>
        <dbReference type="SAM" id="MobiDB-lite"/>
    </source>
</evidence>
<dbReference type="Pfam" id="PF17813">
    <property type="entry name" value="RET_CLD4"/>
    <property type="match status" value="1"/>
</dbReference>
<organism evidence="3 4">
    <name type="scientific">Onchocerca flexuosa</name>
    <dbReference type="NCBI Taxonomy" id="387005"/>
    <lineage>
        <taxon>Eukaryota</taxon>
        <taxon>Metazoa</taxon>
        <taxon>Ecdysozoa</taxon>
        <taxon>Nematoda</taxon>
        <taxon>Chromadorea</taxon>
        <taxon>Rhabditida</taxon>
        <taxon>Spirurina</taxon>
        <taxon>Spiruromorpha</taxon>
        <taxon>Filarioidea</taxon>
        <taxon>Onchocercidae</taxon>
        <taxon>Onchocerca</taxon>
    </lineage>
</organism>
<keyword evidence="4" id="KW-1185">Reference proteome</keyword>
<gene>
    <name evidence="3" type="ORF">X798_07574</name>
</gene>